<protein>
    <submittedName>
        <fullName evidence="3">Glycosyltransferase</fullName>
        <ecNumber evidence="3">2.4.-.-</ecNumber>
    </submittedName>
</protein>
<dbReference type="AlphaFoldDB" id="A0A8J7RMP6"/>
<dbReference type="SUPFAM" id="SSF53756">
    <property type="entry name" value="UDP-Glycosyltransferase/glycogen phosphorylase"/>
    <property type="match status" value="1"/>
</dbReference>
<keyword evidence="3" id="KW-0328">Glycosyltransferase</keyword>
<proteinExistence type="predicted"/>
<dbReference type="Pfam" id="PF13524">
    <property type="entry name" value="Glyco_trans_1_2"/>
    <property type="match status" value="1"/>
</dbReference>
<gene>
    <name evidence="3" type="ORF">J5Y06_07965</name>
</gene>
<evidence type="ECO:0000259" key="2">
    <source>
        <dbReference type="Pfam" id="PF13524"/>
    </source>
</evidence>
<keyword evidence="4" id="KW-1185">Reference proteome</keyword>
<dbReference type="GO" id="GO:0016757">
    <property type="term" value="F:glycosyltransferase activity"/>
    <property type="evidence" value="ECO:0007669"/>
    <property type="project" value="UniProtKB-KW"/>
</dbReference>
<feature type="region of interest" description="Disordered" evidence="1">
    <location>
        <begin position="365"/>
        <end position="388"/>
    </location>
</feature>
<dbReference type="RefSeq" id="WP_209334611.1">
    <property type="nucleotide sequence ID" value="NZ_JAGIYY010000002.1"/>
</dbReference>
<organism evidence="3 4">
    <name type="scientific">Tianweitania sediminis</name>
    <dbReference type="NCBI Taxonomy" id="1502156"/>
    <lineage>
        <taxon>Bacteria</taxon>
        <taxon>Pseudomonadati</taxon>
        <taxon>Pseudomonadota</taxon>
        <taxon>Alphaproteobacteria</taxon>
        <taxon>Hyphomicrobiales</taxon>
        <taxon>Phyllobacteriaceae</taxon>
        <taxon>Tianweitania</taxon>
    </lineage>
</organism>
<name>A0A8J7RMP6_9HYPH</name>
<sequence length="388" mass="42155">MSADVSPPSSLRILAVSETWQGSNAYAFVRAFRRAGHSVHVIADDAFAGTPWKSVPMRAARRLLWPLIIREAEGALVEQSKAFQPHLLFAFKGVMVTPAAVRSVQQQGGVAINFWPDVSVAAHGSLPPQVLPLYNWVFTTKSFGIADMARHGVSRASFLPHGFDPETHRPASPDALDPRLPCAASFIGTWSPKKEDILAALLQRHGKLDLRIWGAQWQRASTLPPHALQQREITGASYAAAISASRINIALLSEARAGASSGDLITSRTFHIPASGGFMLHERSDEIGDYFAEDREAVFFTGADELADKIRFYLAHDDLRRRIAAAGHQRALRSGYSIDDRAAVVLAKARQLLSQQQRYATTAPRGAATLQAAPSEQARVGAPLASET</sequence>
<dbReference type="EMBL" id="JAGIYY010000002">
    <property type="protein sequence ID" value="MBP0438579.1"/>
    <property type="molecule type" value="Genomic_DNA"/>
</dbReference>
<reference evidence="3" key="1">
    <citation type="submission" date="2021-03" db="EMBL/GenBank/DDBJ databases">
        <title>Genome sequencing and assembly of Tianweitania sediminis.</title>
        <authorList>
            <person name="Chhetri G."/>
        </authorList>
    </citation>
    <scope>NUCLEOTIDE SEQUENCE</scope>
    <source>
        <strain evidence="3">Z8</strain>
    </source>
</reference>
<dbReference type="Proteomes" id="UP000666240">
    <property type="component" value="Unassembled WGS sequence"/>
</dbReference>
<evidence type="ECO:0000313" key="4">
    <source>
        <dbReference type="Proteomes" id="UP000666240"/>
    </source>
</evidence>
<dbReference type="InterPro" id="IPR055259">
    <property type="entry name" value="YkvP/CgeB_Glyco_trans-like"/>
</dbReference>
<feature type="domain" description="Spore protein YkvP/CgeB glycosyl transferase-like" evidence="2">
    <location>
        <begin position="195"/>
        <end position="346"/>
    </location>
</feature>
<keyword evidence="3" id="KW-0808">Transferase</keyword>
<comment type="caution">
    <text evidence="3">The sequence shown here is derived from an EMBL/GenBank/DDBJ whole genome shotgun (WGS) entry which is preliminary data.</text>
</comment>
<accession>A0A8J7RMP6</accession>
<evidence type="ECO:0000313" key="3">
    <source>
        <dbReference type="EMBL" id="MBP0438579.1"/>
    </source>
</evidence>
<evidence type="ECO:0000256" key="1">
    <source>
        <dbReference type="SAM" id="MobiDB-lite"/>
    </source>
</evidence>
<dbReference type="EC" id="2.4.-.-" evidence="3"/>